<evidence type="ECO:0000256" key="1">
    <source>
        <dbReference type="SAM" id="MobiDB-lite"/>
    </source>
</evidence>
<protein>
    <submittedName>
        <fullName evidence="2">Uncharacterized protein</fullName>
    </submittedName>
</protein>
<sequence length="68" mass="7977">VEMKIKMDKSSSSSISLSKTKKEEEKSPYICPETEALKTLVDFPELRRFISDCHPDIYRKIEQLTRKN</sequence>
<reference evidence="2" key="1">
    <citation type="submission" date="2023-10" db="EMBL/GenBank/DDBJ databases">
        <title>Genome assembly of Pristionchus species.</title>
        <authorList>
            <person name="Yoshida K."/>
            <person name="Sommer R.J."/>
        </authorList>
    </citation>
    <scope>NUCLEOTIDE SEQUENCE</scope>
    <source>
        <strain evidence="2">RS5133</strain>
    </source>
</reference>
<feature type="non-terminal residue" evidence="2">
    <location>
        <position position="1"/>
    </location>
</feature>
<comment type="caution">
    <text evidence="2">The sequence shown here is derived from an EMBL/GenBank/DDBJ whole genome shotgun (WGS) entry which is preliminary data.</text>
</comment>
<evidence type="ECO:0000313" key="2">
    <source>
        <dbReference type="EMBL" id="GMT19023.1"/>
    </source>
</evidence>
<proteinExistence type="predicted"/>
<feature type="region of interest" description="Disordered" evidence="1">
    <location>
        <begin position="1"/>
        <end position="24"/>
    </location>
</feature>
<name>A0AAV5VI58_9BILA</name>
<evidence type="ECO:0000313" key="3">
    <source>
        <dbReference type="Proteomes" id="UP001432322"/>
    </source>
</evidence>
<organism evidence="2 3">
    <name type="scientific">Pristionchus fissidentatus</name>
    <dbReference type="NCBI Taxonomy" id="1538716"/>
    <lineage>
        <taxon>Eukaryota</taxon>
        <taxon>Metazoa</taxon>
        <taxon>Ecdysozoa</taxon>
        <taxon>Nematoda</taxon>
        <taxon>Chromadorea</taxon>
        <taxon>Rhabditida</taxon>
        <taxon>Rhabditina</taxon>
        <taxon>Diplogasteromorpha</taxon>
        <taxon>Diplogasteroidea</taxon>
        <taxon>Neodiplogasteridae</taxon>
        <taxon>Pristionchus</taxon>
    </lineage>
</organism>
<gene>
    <name evidence="2" type="ORF">PFISCL1PPCAC_10320</name>
</gene>
<accession>A0AAV5VI58</accession>
<keyword evidence="3" id="KW-1185">Reference proteome</keyword>
<dbReference type="AlphaFoldDB" id="A0AAV5VI58"/>
<dbReference type="Proteomes" id="UP001432322">
    <property type="component" value="Unassembled WGS sequence"/>
</dbReference>
<dbReference type="EMBL" id="BTSY01000003">
    <property type="protein sequence ID" value="GMT19023.1"/>
    <property type="molecule type" value="Genomic_DNA"/>
</dbReference>